<name>A0A916YYL7_9BACL</name>
<proteinExistence type="predicted"/>
<dbReference type="SUPFAM" id="SSF53474">
    <property type="entry name" value="alpha/beta-Hydrolases"/>
    <property type="match status" value="1"/>
</dbReference>
<accession>A0A916YYL7</accession>
<gene>
    <name evidence="1" type="ORF">GCM10010911_24710</name>
</gene>
<dbReference type="RefSeq" id="WP_188992272.1">
    <property type="nucleotide sequence ID" value="NZ_BMHP01000002.1"/>
</dbReference>
<dbReference type="EMBL" id="BMHP01000002">
    <property type="protein sequence ID" value="GGD66022.1"/>
    <property type="molecule type" value="Genomic_DNA"/>
</dbReference>
<evidence type="ECO:0008006" key="3">
    <source>
        <dbReference type="Google" id="ProtNLM"/>
    </source>
</evidence>
<protein>
    <recommendedName>
        <fullName evidence="3">Fungal lipase-like domain-containing protein</fullName>
    </recommendedName>
</protein>
<organism evidence="1 2">
    <name type="scientific">Paenibacillus nasutitermitis</name>
    <dbReference type="NCBI Taxonomy" id="1652958"/>
    <lineage>
        <taxon>Bacteria</taxon>
        <taxon>Bacillati</taxon>
        <taxon>Bacillota</taxon>
        <taxon>Bacilli</taxon>
        <taxon>Bacillales</taxon>
        <taxon>Paenibacillaceae</taxon>
        <taxon>Paenibacillus</taxon>
    </lineage>
</organism>
<dbReference type="Gene3D" id="3.40.50.1820">
    <property type="entry name" value="alpha/beta hydrolase"/>
    <property type="match status" value="1"/>
</dbReference>
<dbReference type="AlphaFoldDB" id="A0A916YYL7"/>
<dbReference type="InterPro" id="IPR029058">
    <property type="entry name" value="AB_hydrolase_fold"/>
</dbReference>
<dbReference type="Proteomes" id="UP000612456">
    <property type="component" value="Unassembled WGS sequence"/>
</dbReference>
<keyword evidence="2" id="KW-1185">Reference proteome</keyword>
<reference evidence="1" key="1">
    <citation type="journal article" date="2014" name="Int. J. Syst. Evol. Microbiol.">
        <title>Complete genome sequence of Corynebacterium casei LMG S-19264T (=DSM 44701T), isolated from a smear-ripened cheese.</title>
        <authorList>
            <consortium name="US DOE Joint Genome Institute (JGI-PGF)"/>
            <person name="Walter F."/>
            <person name="Albersmeier A."/>
            <person name="Kalinowski J."/>
            <person name="Ruckert C."/>
        </authorList>
    </citation>
    <scope>NUCLEOTIDE SEQUENCE</scope>
    <source>
        <strain evidence="1">CGMCC 1.15178</strain>
    </source>
</reference>
<reference evidence="1" key="2">
    <citation type="submission" date="2020-09" db="EMBL/GenBank/DDBJ databases">
        <authorList>
            <person name="Sun Q."/>
            <person name="Zhou Y."/>
        </authorList>
    </citation>
    <scope>NUCLEOTIDE SEQUENCE</scope>
    <source>
        <strain evidence="1">CGMCC 1.15178</strain>
    </source>
</reference>
<evidence type="ECO:0000313" key="2">
    <source>
        <dbReference type="Proteomes" id="UP000612456"/>
    </source>
</evidence>
<comment type="caution">
    <text evidence="1">The sequence shown here is derived from an EMBL/GenBank/DDBJ whole genome shotgun (WGS) entry which is preliminary data.</text>
</comment>
<sequence length="237" mass="26740">MVILDQIAQWHIYLIAGVASTPHIFDECKRELKQRFLETGRDPIIRELLPYGDHTQSMFRQIIEVGRDLSRLGAAYRPGGRAVADQVSRLSAGRPVLLIGHSGGAVAAYQAALLLSKKGVIPDCRIIQVGSPRMPIRSDFRNKVSYFRAVDEDGKLKDPITRLGSWGGWSRNRLGVLYWNRLKHAPGHIGTITVLGGHPHYFRSKEPYWHPQRGSNLSLTLDRIWERVAMEAVELET</sequence>
<evidence type="ECO:0000313" key="1">
    <source>
        <dbReference type="EMBL" id="GGD66022.1"/>
    </source>
</evidence>